<proteinExistence type="predicted"/>
<dbReference type="Gene3D" id="1.10.10.10">
    <property type="entry name" value="Winged helix-like DNA-binding domain superfamily/Winged helix DNA-binding domain"/>
    <property type="match status" value="1"/>
</dbReference>
<evidence type="ECO:0000256" key="1">
    <source>
        <dbReference type="SAM" id="Coils"/>
    </source>
</evidence>
<feature type="compositionally biased region" description="Low complexity" evidence="2">
    <location>
        <begin position="108"/>
        <end position="121"/>
    </location>
</feature>
<protein>
    <recommendedName>
        <fullName evidence="5">Regulatory protein</fullName>
    </recommendedName>
</protein>
<dbReference type="EMBL" id="JBHSKM010000049">
    <property type="protein sequence ID" value="MFC5220455.1"/>
    <property type="molecule type" value="Genomic_DNA"/>
</dbReference>
<evidence type="ECO:0000313" key="4">
    <source>
        <dbReference type="Proteomes" id="UP001596263"/>
    </source>
</evidence>
<keyword evidence="1" id="KW-0175">Coiled coil</keyword>
<feature type="region of interest" description="Disordered" evidence="2">
    <location>
        <begin position="167"/>
        <end position="206"/>
    </location>
</feature>
<organism evidence="3 4">
    <name type="scientific">Streptomyces coerulescens</name>
    <dbReference type="NCBI Taxonomy" id="29304"/>
    <lineage>
        <taxon>Bacteria</taxon>
        <taxon>Bacillati</taxon>
        <taxon>Actinomycetota</taxon>
        <taxon>Actinomycetes</taxon>
        <taxon>Kitasatosporales</taxon>
        <taxon>Streptomycetaceae</taxon>
        <taxon>Streptomyces</taxon>
    </lineage>
</organism>
<evidence type="ECO:0008006" key="5">
    <source>
        <dbReference type="Google" id="ProtNLM"/>
    </source>
</evidence>
<feature type="region of interest" description="Disordered" evidence="2">
    <location>
        <begin position="69"/>
        <end position="121"/>
    </location>
</feature>
<dbReference type="Proteomes" id="UP001596263">
    <property type="component" value="Unassembled WGS sequence"/>
</dbReference>
<gene>
    <name evidence="3" type="ORF">ACFPQ9_42280</name>
</gene>
<name>A0ABW0CWY3_STRCD</name>
<feature type="coiled-coil region" evidence="1">
    <location>
        <begin position="23"/>
        <end position="50"/>
    </location>
</feature>
<feature type="compositionally biased region" description="Polar residues" evidence="2">
    <location>
        <begin position="193"/>
        <end position="206"/>
    </location>
</feature>
<sequence length="206" mass="21844">MSENTAEATELTSQYSAQVAGDLERNLKEQERLSGEIEALQAQLAALQHDRTVLGNIQQALGLPTALTPAAEPAAPVPPPRKKAAGAAKQTKDKKTSTGTRKRAGKKSPATPAASSSSSPTLVVLLREHLAGQREPRSAAEITAALEQRHPDRTIKTTVVRTTLEGLVAKNQAQRSRQGRSVFYTAPAPEQTGAPQAETQPEEATS</sequence>
<reference evidence="4" key="1">
    <citation type="journal article" date="2019" name="Int. J. Syst. Evol. Microbiol.">
        <title>The Global Catalogue of Microorganisms (GCM) 10K type strain sequencing project: providing services to taxonomists for standard genome sequencing and annotation.</title>
        <authorList>
            <consortium name="The Broad Institute Genomics Platform"/>
            <consortium name="The Broad Institute Genome Sequencing Center for Infectious Disease"/>
            <person name="Wu L."/>
            <person name="Ma J."/>
        </authorList>
    </citation>
    <scope>NUCLEOTIDE SEQUENCE [LARGE SCALE GENOMIC DNA]</scope>
    <source>
        <strain evidence="4">KCTC 42586</strain>
    </source>
</reference>
<comment type="caution">
    <text evidence="3">The sequence shown here is derived from an EMBL/GenBank/DDBJ whole genome shotgun (WGS) entry which is preliminary data.</text>
</comment>
<evidence type="ECO:0000313" key="3">
    <source>
        <dbReference type="EMBL" id="MFC5220455.1"/>
    </source>
</evidence>
<keyword evidence="4" id="KW-1185">Reference proteome</keyword>
<dbReference type="InterPro" id="IPR036388">
    <property type="entry name" value="WH-like_DNA-bd_sf"/>
</dbReference>
<accession>A0ABW0CWY3</accession>
<dbReference type="RefSeq" id="WP_380865299.1">
    <property type="nucleotide sequence ID" value="NZ_JBHSKM010000049.1"/>
</dbReference>
<evidence type="ECO:0000256" key="2">
    <source>
        <dbReference type="SAM" id="MobiDB-lite"/>
    </source>
</evidence>